<keyword evidence="6 9" id="KW-0238">DNA-binding</keyword>
<reference evidence="13 14" key="1">
    <citation type="submission" date="2019-03" db="EMBL/GenBank/DDBJ databases">
        <title>Paraburkholderia sp. 7MH5, isolated from subtropical forest soil.</title>
        <authorList>
            <person name="Gao Z.-H."/>
            <person name="Qiu L.-H."/>
        </authorList>
    </citation>
    <scope>NUCLEOTIDE SEQUENCE [LARGE SCALE GENOMIC DNA]</scope>
    <source>
        <strain evidence="13 14">7MH5</strain>
    </source>
</reference>
<feature type="domain" description="Core-binding (CB)" evidence="12">
    <location>
        <begin position="38"/>
        <end position="146"/>
    </location>
</feature>
<evidence type="ECO:0000256" key="10">
    <source>
        <dbReference type="SAM" id="MobiDB-lite"/>
    </source>
</evidence>
<feature type="domain" description="Tyr recombinase" evidence="11">
    <location>
        <begin position="169"/>
        <end position="425"/>
    </location>
</feature>
<dbReference type="InterPro" id="IPR044068">
    <property type="entry name" value="CB"/>
</dbReference>
<dbReference type="GO" id="GO:0005737">
    <property type="term" value="C:cytoplasm"/>
    <property type="evidence" value="ECO:0007669"/>
    <property type="project" value="UniProtKB-SubCell"/>
</dbReference>
<dbReference type="GO" id="GO:0015074">
    <property type="term" value="P:DNA integration"/>
    <property type="evidence" value="ECO:0007669"/>
    <property type="project" value="UniProtKB-KW"/>
</dbReference>
<evidence type="ECO:0000256" key="6">
    <source>
        <dbReference type="ARBA" id="ARBA00023125"/>
    </source>
</evidence>
<dbReference type="GO" id="GO:0051301">
    <property type="term" value="P:cell division"/>
    <property type="evidence" value="ECO:0007669"/>
    <property type="project" value="UniProtKB-KW"/>
</dbReference>
<dbReference type="PANTHER" id="PTHR30349">
    <property type="entry name" value="PHAGE INTEGRASE-RELATED"/>
    <property type="match status" value="1"/>
</dbReference>
<keyword evidence="4" id="KW-0159">Chromosome partition</keyword>
<dbReference type="InterPro" id="IPR002104">
    <property type="entry name" value="Integrase_catalytic"/>
</dbReference>
<keyword evidence="3" id="KW-0132">Cell division</keyword>
<dbReference type="AlphaFoldDB" id="A0A4P7D6H9"/>
<evidence type="ECO:0000256" key="2">
    <source>
        <dbReference type="ARBA" id="ARBA00022490"/>
    </source>
</evidence>
<dbReference type="SUPFAM" id="SSF56349">
    <property type="entry name" value="DNA breaking-rejoining enzymes"/>
    <property type="match status" value="2"/>
</dbReference>
<dbReference type="Gene3D" id="1.10.443.10">
    <property type="entry name" value="Intergrase catalytic core"/>
    <property type="match status" value="1"/>
</dbReference>
<evidence type="ECO:0000313" key="13">
    <source>
        <dbReference type="EMBL" id="QBR02600.1"/>
    </source>
</evidence>
<dbReference type="PROSITE" id="PS51898">
    <property type="entry name" value="TYR_RECOMBINASE"/>
    <property type="match status" value="1"/>
</dbReference>
<gene>
    <name evidence="13" type="ORF">E1956_35850</name>
</gene>
<dbReference type="InterPro" id="IPR050090">
    <property type="entry name" value="Tyrosine_recombinase_XerCD"/>
</dbReference>
<dbReference type="Pfam" id="PF00589">
    <property type="entry name" value="Phage_integrase"/>
    <property type="match status" value="1"/>
</dbReference>
<evidence type="ECO:0000256" key="8">
    <source>
        <dbReference type="ARBA" id="ARBA00023306"/>
    </source>
</evidence>
<dbReference type="EMBL" id="CP038151">
    <property type="protein sequence ID" value="QBR02600.1"/>
    <property type="molecule type" value="Genomic_DNA"/>
</dbReference>
<dbReference type="OrthoDB" id="8610787at2"/>
<dbReference type="Gene3D" id="1.10.150.130">
    <property type="match status" value="1"/>
</dbReference>
<evidence type="ECO:0000256" key="9">
    <source>
        <dbReference type="PROSITE-ProRule" id="PRU01248"/>
    </source>
</evidence>
<dbReference type="GO" id="GO:0006310">
    <property type="term" value="P:DNA recombination"/>
    <property type="evidence" value="ECO:0007669"/>
    <property type="project" value="UniProtKB-KW"/>
</dbReference>
<dbReference type="InterPro" id="IPR010998">
    <property type="entry name" value="Integrase_recombinase_N"/>
</dbReference>
<dbReference type="PANTHER" id="PTHR30349:SF77">
    <property type="entry name" value="TYROSINE RECOMBINASE XERC"/>
    <property type="match status" value="1"/>
</dbReference>
<evidence type="ECO:0000256" key="7">
    <source>
        <dbReference type="ARBA" id="ARBA00023172"/>
    </source>
</evidence>
<evidence type="ECO:0000313" key="14">
    <source>
        <dbReference type="Proteomes" id="UP000295727"/>
    </source>
</evidence>
<keyword evidence="2" id="KW-0963">Cytoplasm</keyword>
<dbReference type="RefSeq" id="WP_134758120.1">
    <property type="nucleotide sequence ID" value="NZ_CP038151.1"/>
</dbReference>
<dbReference type="GO" id="GO:0007059">
    <property type="term" value="P:chromosome segregation"/>
    <property type="evidence" value="ECO:0007669"/>
    <property type="project" value="UniProtKB-KW"/>
</dbReference>
<name>A0A4P7D6H9_9BURK</name>
<organism evidence="13 14">
    <name type="scientific">Paraburkholderia pallida</name>
    <dbReference type="NCBI Taxonomy" id="2547399"/>
    <lineage>
        <taxon>Bacteria</taxon>
        <taxon>Pseudomonadati</taxon>
        <taxon>Pseudomonadota</taxon>
        <taxon>Betaproteobacteria</taxon>
        <taxon>Burkholderiales</taxon>
        <taxon>Burkholderiaceae</taxon>
        <taxon>Paraburkholderia</taxon>
    </lineage>
</organism>
<dbReference type="InterPro" id="IPR011010">
    <property type="entry name" value="DNA_brk_join_enz"/>
</dbReference>
<evidence type="ECO:0000259" key="12">
    <source>
        <dbReference type="PROSITE" id="PS51900"/>
    </source>
</evidence>
<keyword evidence="8" id="KW-0131">Cell cycle</keyword>
<feature type="region of interest" description="Disordered" evidence="10">
    <location>
        <begin position="322"/>
        <end position="363"/>
    </location>
</feature>
<accession>A0A4P7D6H9</accession>
<feature type="compositionally biased region" description="Low complexity" evidence="10">
    <location>
        <begin position="348"/>
        <end position="363"/>
    </location>
</feature>
<dbReference type="Proteomes" id="UP000295727">
    <property type="component" value="Chromosome 4"/>
</dbReference>
<keyword evidence="7" id="KW-0233">DNA recombination</keyword>
<dbReference type="PROSITE" id="PS51900">
    <property type="entry name" value="CB"/>
    <property type="match status" value="1"/>
</dbReference>
<evidence type="ECO:0000256" key="5">
    <source>
        <dbReference type="ARBA" id="ARBA00022908"/>
    </source>
</evidence>
<protein>
    <submittedName>
        <fullName evidence="13">Integrase</fullName>
    </submittedName>
</protein>
<evidence type="ECO:0000256" key="4">
    <source>
        <dbReference type="ARBA" id="ARBA00022829"/>
    </source>
</evidence>
<sequence>MQTALLAPRPLDALELPADLDGRDGANRAHGRMQIAAANDLDAIRAWLARVADSKATFETYRKESERLLLWAIVQLGKALSSLTHEDLVAYQHFLADPQPAARWVAGGGRKHARDDARWRPFYGPLSAASQRQAMVILNALFSWLVSAGYLAGNPLSLSRQRSRRAQPRITRYLERELWEDVKAYVESLPRESERQRERHARTRWLLTLLYLGGLRISEVGTNTMGDFFARRDGAGAQRWWLDVLGKGEKRRLVPATAEMMAELARYRRERGLPALPAPQETTPLVLPLGKSTKPLTRAALHTIVKEIFAGAAQRLREAAAREAQADGAADAEHAMQPANGVADPERATQAAKRAQASTRAAASAARAARLESASAHWLRHSAGSHMADGDVDLRLVRDNLGHASLSTTSLYLHSDDDHRHRETEEKHRIEW</sequence>
<comment type="subcellular location">
    <subcellularLocation>
        <location evidence="1">Cytoplasm</location>
    </subcellularLocation>
</comment>
<proteinExistence type="predicted"/>
<keyword evidence="5" id="KW-0229">DNA integration</keyword>
<dbReference type="InterPro" id="IPR013762">
    <property type="entry name" value="Integrase-like_cat_sf"/>
</dbReference>
<evidence type="ECO:0000259" key="11">
    <source>
        <dbReference type="PROSITE" id="PS51898"/>
    </source>
</evidence>
<dbReference type="KEGG" id="ppai:E1956_35850"/>
<keyword evidence="14" id="KW-1185">Reference proteome</keyword>
<evidence type="ECO:0000256" key="1">
    <source>
        <dbReference type="ARBA" id="ARBA00004496"/>
    </source>
</evidence>
<evidence type="ECO:0000256" key="3">
    <source>
        <dbReference type="ARBA" id="ARBA00022618"/>
    </source>
</evidence>
<dbReference type="GO" id="GO:0003677">
    <property type="term" value="F:DNA binding"/>
    <property type="evidence" value="ECO:0007669"/>
    <property type="project" value="UniProtKB-UniRule"/>
</dbReference>